<keyword evidence="2" id="KW-1185">Reference proteome</keyword>
<organism evidence="1 2">
    <name type="scientific">Naganishia cerealis</name>
    <dbReference type="NCBI Taxonomy" id="610337"/>
    <lineage>
        <taxon>Eukaryota</taxon>
        <taxon>Fungi</taxon>
        <taxon>Dikarya</taxon>
        <taxon>Basidiomycota</taxon>
        <taxon>Agaricomycotina</taxon>
        <taxon>Tremellomycetes</taxon>
        <taxon>Filobasidiales</taxon>
        <taxon>Filobasidiaceae</taxon>
        <taxon>Naganishia</taxon>
    </lineage>
</organism>
<gene>
    <name evidence="1" type="primary">FMP52</name>
    <name evidence="1" type="ORF">QFC19_000332</name>
</gene>
<comment type="caution">
    <text evidence="1">The sequence shown here is derived from an EMBL/GenBank/DDBJ whole genome shotgun (WGS) entry which is preliminary data.</text>
</comment>
<dbReference type="Proteomes" id="UP001241377">
    <property type="component" value="Unassembled WGS sequence"/>
</dbReference>
<evidence type="ECO:0000313" key="1">
    <source>
        <dbReference type="EMBL" id="KAJ9113412.1"/>
    </source>
</evidence>
<protein>
    <submittedName>
        <fullName evidence="1">Protein fmp52, mitochondrial</fullName>
    </submittedName>
</protein>
<reference evidence="1" key="1">
    <citation type="submission" date="2023-04" db="EMBL/GenBank/DDBJ databases">
        <title>Draft Genome sequencing of Naganishia species isolated from polar environments using Oxford Nanopore Technology.</title>
        <authorList>
            <person name="Leo P."/>
            <person name="Venkateswaran K."/>
        </authorList>
    </citation>
    <scope>NUCLEOTIDE SEQUENCE</scope>
    <source>
        <strain evidence="1">MNA-CCFEE 5261</strain>
    </source>
</reference>
<evidence type="ECO:0000313" key="2">
    <source>
        <dbReference type="Proteomes" id="UP001241377"/>
    </source>
</evidence>
<accession>A0ACC2WQV0</accession>
<dbReference type="EMBL" id="JASBWR010000002">
    <property type="protein sequence ID" value="KAJ9113412.1"/>
    <property type="molecule type" value="Genomic_DNA"/>
</dbReference>
<sequence length="232" mass="25053">MRAILLGSTGLVGSLALKILSECKEIDSIFTVSRRAPKVEGSKIDSVIEKDSDVWGDIIRKQKDNDVFISAFGTTKKLAGGNEGFLKIDYGINYDAAKAAKDAGVKTFVLVSSGAASSLSPFFYLKTKGKLEDDIVALKFPRTIIIRPGVLLGEREASHGFFESSLVKVALLVKNSVFAFPLYPAYDEEVAKAAIFTALEPLKSTEPEVVIVLGTEVNKTAKEYDAKYSGST</sequence>
<name>A0ACC2WQV0_9TREE</name>
<proteinExistence type="predicted"/>